<sequence length="578" mass="61352">MAFLANRSWERPTLDSHTKDRLKMAKRTLFTTITPLPSDVSRAVVLDFLHNHMAMIDLNPLVIERHPIQPPSGADSDERDCTWYSLTDRIDYLPGGKVSGDISYTCAFHDLPDGLQTHCRAPLGVDIRDRWTLNGSLPGEHASAAAAASSVPLSPVKGAPASGLYIREDVDLRCNILMTAFVKKNLKKSHAALVAQLVTRARLAEAHTPTVETMASSSTAAAASRPSAVPEIPSIPLSALDHSTSATSCPAYSSPRMSAADFEAINPQHSIRRKPISGPSTPPPPPSRTNSAFSQQTVFPPAPTSSPPPPPLVSSASPPPVSVTPPPPPADHPQDSVQAAVHAHLYSSCPSALRAPTRAPTPPYPTGRQSPAILQPQTSLHRLSSSEVPAPLRIRGASVGSTSSLNPARQQQQQRATSYAYSLDPSLQSTASTWDTTSTVLSSLSLTSSASRTSSSSSLSSPSLRDEYPLHTTQLLYYQPQKRQSQQQQYSPTEDGSSNHPGDLGPATPPSFPHHDMRPDAGSNSNNDNSSSDFPASLRPGNGGIGSTLHGGPLVMHGPAAKTNLGARLNGPFIAELE</sequence>
<keyword evidence="4" id="KW-1185">Reference proteome</keyword>
<feature type="compositionally biased region" description="Low complexity" evidence="1">
    <location>
        <begin position="444"/>
        <end position="463"/>
    </location>
</feature>
<feature type="compositionally biased region" description="Polar residues" evidence="1">
    <location>
        <begin position="288"/>
        <end position="298"/>
    </location>
</feature>
<dbReference type="EMBL" id="KZ678572">
    <property type="protein sequence ID" value="PSR79313.1"/>
    <property type="molecule type" value="Genomic_DNA"/>
</dbReference>
<evidence type="ECO:0000313" key="3">
    <source>
        <dbReference type="EMBL" id="PSR79313.1"/>
    </source>
</evidence>
<evidence type="ECO:0000256" key="1">
    <source>
        <dbReference type="SAM" id="MobiDB-lite"/>
    </source>
</evidence>
<gene>
    <name evidence="3" type="ORF">BD289DRAFT_442636</name>
</gene>
<feature type="compositionally biased region" description="Low complexity" evidence="1">
    <location>
        <begin position="480"/>
        <end position="492"/>
    </location>
</feature>
<feature type="compositionally biased region" description="Pro residues" evidence="1">
    <location>
        <begin position="300"/>
        <end position="331"/>
    </location>
</feature>
<dbReference type="OrthoDB" id="3246050at2759"/>
<dbReference type="Proteomes" id="UP000241462">
    <property type="component" value="Unassembled WGS sequence"/>
</dbReference>
<dbReference type="STRING" id="2025994.A0A2T2ZXY8"/>
<protein>
    <recommendedName>
        <fullName evidence="2">DUF7053 domain-containing protein</fullName>
    </recommendedName>
</protein>
<evidence type="ECO:0000313" key="4">
    <source>
        <dbReference type="Proteomes" id="UP000241462"/>
    </source>
</evidence>
<dbReference type="Pfam" id="PF23155">
    <property type="entry name" value="DUF7053"/>
    <property type="match status" value="1"/>
</dbReference>
<feature type="compositionally biased region" description="Low complexity" evidence="1">
    <location>
        <begin position="215"/>
        <end position="227"/>
    </location>
</feature>
<dbReference type="InParanoid" id="A0A2T2ZXY8"/>
<dbReference type="PANTHER" id="PTHR38117">
    <property type="entry name" value="NACHT AND WD40 DOMAIN PROTEIN"/>
    <property type="match status" value="1"/>
</dbReference>
<organism evidence="3 4">
    <name type="scientific">Coniella lustricola</name>
    <dbReference type="NCBI Taxonomy" id="2025994"/>
    <lineage>
        <taxon>Eukaryota</taxon>
        <taxon>Fungi</taxon>
        <taxon>Dikarya</taxon>
        <taxon>Ascomycota</taxon>
        <taxon>Pezizomycotina</taxon>
        <taxon>Sordariomycetes</taxon>
        <taxon>Sordariomycetidae</taxon>
        <taxon>Diaporthales</taxon>
        <taxon>Schizoparmaceae</taxon>
        <taxon>Coniella</taxon>
    </lineage>
</organism>
<accession>A0A2T2ZXY8</accession>
<feature type="compositionally biased region" description="Polar residues" evidence="1">
    <location>
        <begin position="375"/>
        <end position="387"/>
    </location>
</feature>
<feature type="domain" description="DUF7053" evidence="2">
    <location>
        <begin position="26"/>
        <end position="202"/>
    </location>
</feature>
<feature type="compositionally biased region" description="Polar residues" evidence="1">
    <location>
        <begin position="399"/>
        <end position="421"/>
    </location>
</feature>
<feature type="region of interest" description="Disordered" evidence="1">
    <location>
        <begin position="208"/>
        <end position="227"/>
    </location>
</feature>
<feature type="region of interest" description="Disordered" evidence="1">
    <location>
        <begin position="269"/>
        <end position="337"/>
    </location>
</feature>
<dbReference type="PANTHER" id="PTHR38117:SF2">
    <property type="entry name" value="NACHT AND WD40 DOMAIN PROTEIN"/>
    <property type="match status" value="1"/>
</dbReference>
<dbReference type="InterPro" id="IPR055481">
    <property type="entry name" value="DUF7053"/>
</dbReference>
<proteinExistence type="predicted"/>
<dbReference type="AlphaFoldDB" id="A0A2T2ZXY8"/>
<feature type="region of interest" description="Disordered" evidence="1">
    <location>
        <begin position="444"/>
        <end position="466"/>
    </location>
</feature>
<evidence type="ECO:0000259" key="2">
    <source>
        <dbReference type="Pfam" id="PF23155"/>
    </source>
</evidence>
<feature type="region of interest" description="Disordered" evidence="1">
    <location>
        <begin position="352"/>
        <end position="421"/>
    </location>
</feature>
<reference evidence="3 4" key="1">
    <citation type="journal article" date="2018" name="Mycol. Prog.">
        <title>Coniella lustricola, a new species from submerged detritus.</title>
        <authorList>
            <person name="Raudabaugh D.B."/>
            <person name="Iturriaga T."/>
            <person name="Carver A."/>
            <person name="Mondo S."/>
            <person name="Pangilinan J."/>
            <person name="Lipzen A."/>
            <person name="He G."/>
            <person name="Amirebrahimi M."/>
            <person name="Grigoriev I.V."/>
            <person name="Miller A.N."/>
        </authorList>
    </citation>
    <scope>NUCLEOTIDE SEQUENCE [LARGE SCALE GENOMIC DNA]</scope>
    <source>
        <strain evidence="3 4">B22-T-1</strain>
    </source>
</reference>
<feature type="region of interest" description="Disordered" evidence="1">
    <location>
        <begin position="480"/>
        <end position="551"/>
    </location>
</feature>
<name>A0A2T2ZXY8_9PEZI</name>
<feature type="compositionally biased region" description="Low complexity" evidence="1">
    <location>
        <begin position="523"/>
        <end position="533"/>
    </location>
</feature>